<accession>A0AA37IAS8</accession>
<feature type="transmembrane region" description="Helical" evidence="2">
    <location>
        <begin position="126"/>
        <end position="144"/>
    </location>
</feature>
<feature type="compositionally biased region" description="Low complexity" evidence="1">
    <location>
        <begin position="157"/>
        <end position="180"/>
    </location>
</feature>
<name>A0AA37IAS8_9BURK</name>
<feature type="compositionally biased region" description="Polar residues" evidence="1">
    <location>
        <begin position="297"/>
        <end position="309"/>
    </location>
</feature>
<feature type="region of interest" description="Disordered" evidence="1">
    <location>
        <begin position="269"/>
        <end position="324"/>
    </location>
</feature>
<keyword evidence="2" id="KW-0472">Membrane</keyword>
<proteinExistence type="predicted"/>
<feature type="region of interest" description="Disordered" evidence="1">
    <location>
        <begin position="157"/>
        <end position="203"/>
    </location>
</feature>
<protein>
    <submittedName>
        <fullName evidence="3">Uncharacterized protein</fullName>
    </submittedName>
</protein>
<keyword evidence="2" id="KW-1133">Transmembrane helix</keyword>
<evidence type="ECO:0000256" key="2">
    <source>
        <dbReference type="SAM" id="Phobius"/>
    </source>
</evidence>
<dbReference type="Proteomes" id="UP001055111">
    <property type="component" value="Unassembled WGS sequence"/>
</dbReference>
<evidence type="ECO:0000256" key="1">
    <source>
        <dbReference type="SAM" id="MobiDB-lite"/>
    </source>
</evidence>
<dbReference type="EMBL" id="BPUS01000005">
    <property type="protein sequence ID" value="GJH25943.1"/>
    <property type="molecule type" value="Genomic_DNA"/>
</dbReference>
<keyword evidence="2" id="KW-0812">Transmembrane</keyword>
<feature type="compositionally biased region" description="Low complexity" evidence="1">
    <location>
        <begin position="310"/>
        <end position="324"/>
    </location>
</feature>
<organism evidence="3 4">
    <name type="scientific">Caballeronia novacaledonica</name>
    <dbReference type="NCBI Taxonomy" id="1544861"/>
    <lineage>
        <taxon>Bacteria</taxon>
        <taxon>Pseudomonadati</taxon>
        <taxon>Pseudomonadota</taxon>
        <taxon>Betaproteobacteria</taxon>
        <taxon>Burkholderiales</taxon>
        <taxon>Burkholderiaceae</taxon>
        <taxon>Caballeronia</taxon>
    </lineage>
</organism>
<evidence type="ECO:0000313" key="4">
    <source>
        <dbReference type="Proteomes" id="UP001055111"/>
    </source>
</evidence>
<gene>
    <name evidence="3" type="ORF">CBA19CS42_15525</name>
</gene>
<dbReference type="RefSeq" id="WP_238212560.1">
    <property type="nucleotide sequence ID" value="NZ_BPUS01000005.1"/>
</dbReference>
<evidence type="ECO:0000313" key="3">
    <source>
        <dbReference type="EMBL" id="GJH25943.1"/>
    </source>
</evidence>
<comment type="caution">
    <text evidence="3">The sequence shown here is derived from an EMBL/GenBank/DDBJ whole genome shotgun (WGS) entry which is preliminary data.</text>
</comment>
<dbReference type="AlphaFoldDB" id="A0AA37IAS8"/>
<reference evidence="3" key="1">
    <citation type="submission" date="2022-09" db="EMBL/GenBank/DDBJ databases">
        <title>Isolation and characterization of 3-chlorobenzoate degrading bacteria from soils in Shizuoka.</title>
        <authorList>
            <person name="Ifat A."/>
            <person name="Ogawa N."/>
            <person name="Kimbara K."/>
            <person name="Moriuchi R."/>
            <person name="Dohra H."/>
            <person name="Shintani M."/>
        </authorList>
    </citation>
    <scope>NUCLEOTIDE SEQUENCE</scope>
    <source>
        <strain evidence="3">19CS4-2</strain>
    </source>
</reference>
<sequence>MSEPLILVEGNLRLPTLRALTEPSLNFGFEWSPARSRPVQTPSEFALFAARLVTAYVPALSLSDIHSPYRATSLWGIFAKEDIPRAMLNLTQGSNAQDDADETRAEPVHLTVNAPAHARGHGFGKLVVGAIAAACGVLIVWMLFAHPPVSRSITPAAPAEETATRTQPAQPAAPTGQAARVEQESETPMPPAVATPPSADSHTFETIGSAATKTEVASAAIEPEEAPVHVVAPAEDRKHIARVKAVLTPHTKRAVHVTQATSERVVKPAAPRRVRAASAEKIASGPSKASLSMDPATLSSMLQHSPTLDSNAASSGRGAANGAR</sequence>